<evidence type="ECO:0000313" key="7">
    <source>
        <dbReference type="Proteomes" id="UP000237718"/>
    </source>
</evidence>
<dbReference type="InterPro" id="IPR001647">
    <property type="entry name" value="HTH_TetR"/>
</dbReference>
<dbReference type="Pfam" id="PF17932">
    <property type="entry name" value="TetR_C_24"/>
    <property type="match status" value="1"/>
</dbReference>
<dbReference type="SUPFAM" id="SSF48498">
    <property type="entry name" value="Tetracyclin repressor-like, C-terminal domain"/>
    <property type="match status" value="1"/>
</dbReference>
<gene>
    <name evidence="6" type="ORF">CLV89_10675</name>
</gene>
<evidence type="ECO:0000256" key="4">
    <source>
        <dbReference type="PROSITE-ProRule" id="PRU00335"/>
    </source>
</evidence>
<keyword evidence="1" id="KW-0805">Transcription regulation</keyword>
<keyword evidence="3" id="KW-0804">Transcription</keyword>
<evidence type="ECO:0000256" key="3">
    <source>
        <dbReference type="ARBA" id="ARBA00023163"/>
    </source>
</evidence>
<dbReference type="RefSeq" id="WP_106163811.1">
    <property type="nucleotide sequence ID" value="NZ_PVUF01000006.1"/>
</dbReference>
<dbReference type="GO" id="GO:0003700">
    <property type="term" value="F:DNA-binding transcription factor activity"/>
    <property type="evidence" value="ECO:0007669"/>
    <property type="project" value="TreeGrafter"/>
</dbReference>
<proteinExistence type="predicted"/>
<sequence>MARTIAKDHDQKRAQILSASARLFAEEGYDRASMTQIARACGISKANIYHYYEGKDALLFDLLDNYLSGLRDRVCGLDLDGLDPVARLRCILTEVLLAYEGADHEHKVQLNAMSALPEAQQEHLRAYQREMVKCMSTAIRDAAPDTLGTDKGKLRAVTMSVFGMLNWHYMWNAGADTEDRKGYADLVARLTLEGVAGL</sequence>
<dbReference type="SUPFAM" id="SSF46689">
    <property type="entry name" value="Homeodomain-like"/>
    <property type="match status" value="1"/>
</dbReference>
<accession>A0A2T1AG21</accession>
<reference evidence="6 7" key="1">
    <citation type="submission" date="2018-03" db="EMBL/GenBank/DDBJ databases">
        <title>Genomic Encyclopedia of Archaeal and Bacterial Type Strains, Phase II (KMG-II): from individual species to whole genera.</title>
        <authorList>
            <person name="Goeker M."/>
        </authorList>
    </citation>
    <scope>NUCLEOTIDE SEQUENCE [LARGE SCALE GENOMIC DNA]</scope>
    <source>
        <strain evidence="6 7">DSM 25328</strain>
    </source>
</reference>
<dbReference type="EMBL" id="PVUF01000006">
    <property type="protein sequence ID" value="PRZ47543.1"/>
    <property type="molecule type" value="Genomic_DNA"/>
</dbReference>
<dbReference type="PRINTS" id="PR00455">
    <property type="entry name" value="HTHTETR"/>
</dbReference>
<dbReference type="InterPro" id="IPR050109">
    <property type="entry name" value="HTH-type_TetR-like_transc_reg"/>
</dbReference>
<evidence type="ECO:0000259" key="5">
    <source>
        <dbReference type="PROSITE" id="PS50977"/>
    </source>
</evidence>
<dbReference type="GO" id="GO:0000976">
    <property type="term" value="F:transcription cis-regulatory region binding"/>
    <property type="evidence" value="ECO:0007669"/>
    <property type="project" value="TreeGrafter"/>
</dbReference>
<name>A0A2T1AG21_TRISK</name>
<dbReference type="InterPro" id="IPR036271">
    <property type="entry name" value="Tet_transcr_reg_TetR-rel_C_sf"/>
</dbReference>
<dbReference type="Pfam" id="PF00440">
    <property type="entry name" value="TetR_N"/>
    <property type="match status" value="1"/>
</dbReference>
<dbReference type="InterPro" id="IPR009057">
    <property type="entry name" value="Homeodomain-like_sf"/>
</dbReference>
<dbReference type="Gene3D" id="1.10.10.60">
    <property type="entry name" value="Homeodomain-like"/>
    <property type="match status" value="1"/>
</dbReference>
<evidence type="ECO:0000313" key="6">
    <source>
        <dbReference type="EMBL" id="PRZ47543.1"/>
    </source>
</evidence>
<dbReference type="AlphaFoldDB" id="A0A2T1AG21"/>
<protein>
    <submittedName>
        <fullName evidence="6">TetR family transcriptional regulator</fullName>
    </submittedName>
</protein>
<keyword evidence="2 4" id="KW-0238">DNA-binding</keyword>
<organism evidence="6 7">
    <name type="scientific">Tritonibacter scottomollicae</name>
    <name type="common">Epibacterium scottomollicae</name>
    <dbReference type="NCBI Taxonomy" id="483013"/>
    <lineage>
        <taxon>Bacteria</taxon>
        <taxon>Pseudomonadati</taxon>
        <taxon>Pseudomonadota</taxon>
        <taxon>Alphaproteobacteria</taxon>
        <taxon>Rhodobacterales</taxon>
        <taxon>Paracoccaceae</taxon>
        <taxon>Tritonibacter</taxon>
    </lineage>
</organism>
<dbReference type="OrthoDB" id="9779746at2"/>
<dbReference type="PANTHER" id="PTHR30055">
    <property type="entry name" value="HTH-TYPE TRANSCRIPTIONAL REGULATOR RUTR"/>
    <property type="match status" value="1"/>
</dbReference>
<evidence type="ECO:0000256" key="2">
    <source>
        <dbReference type="ARBA" id="ARBA00023125"/>
    </source>
</evidence>
<comment type="caution">
    <text evidence="6">The sequence shown here is derived from an EMBL/GenBank/DDBJ whole genome shotgun (WGS) entry which is preliminary data.</text>
</comment>
<dbReference type="InterPro" id="IPR041490">
    <property type="entry name" value="KstR2_TetR_C"/>
</dbReference>
<dbReference type="Proteomes" id="UP000237718">
    <property type="component" value="Unassembled WGS sequence"/>
</dbReference>
<feature type="domain" description="HTH tetR-type" evidence="5">
    <location>
        <begin position="10"/>
        <end position="70"/>
    </location>
</feature>
<feature type="DNA-binding region" description="H-T-H motif" evidence="4">
    <location>
        <begin position="33"/>
        <end position="52"/>
    </location>
</feature>
<dbReference type="PANTHER" id="PTHR30055:SF234">
    <property type="entry name" value="HTH-TYPE TRANSCRIPTIONAL REGULATOR BETI"/>
    <property type="match status" value="1"/>
</dbReference>
<dbReference type="PROSITE" id="PS50977">
    <property type="entry name" value="HTH_TETR_2"/>
    <property type="match status" value="1"/>
</dbReference>
<evidence type="ECO:0000256" key="1">
    <source>
        <dbReference type="ARBA" id="ARBA00023015"/>
    </source>
</evidence>
<dbReference type="Gene3D" id="1.10.357.10">
    <property type="entry name" value="Tetracycline Repressor, domain 2"/>
    <property type="match status" value="1"/>
</dbReference>